<dbReference type="EMBL" id="CP037933">
    <property type="protein sequence ID" value="QBN19767.1"/>
    <property type="molecule type" value="Genomic_DNA"/>
</dbReference>
<dbReference type="Pfam" id="PF18862">
    <property type="entry name" value="ApeA_NTD1"/>
    <property type="match status" value="1"/>
</dbReference>
<dbReference type="AlphaFoldDB" id="A0A4P6YG29"/>
<evidence type="ECO:0000313" key="4">
    <source>
        <dbReference type="Proteomes" id="UP000291124"/>
    </source>
</evidence>
<reference evidence="4" key="1">
    <citation type="submission" date="2019-03" db="EMBL/GenBank/DDBJ databases">
        <title>Flavobacterium sp.</title>
        <authorList>
            <person name="Kim H."/>
        </authorList>
    </citation>
    <scope>NUCLEOTIDE SEQUENCE [LARGE SCALE GENOMIC DNA]</scope>
    <source>
        <strain evidence="4">GS13</strain>
    </source>
</reference>
<sequence>MQSYFGHIFLPNDDDFQKIEGVRLFMDGDDFWIEASINLLGVEKYNLIKGAFTGLGYVSLLECNVRGASIGIGGSEGKLNVKYIICGIQIDNVEDLFFSSLSIIMPTLRTWLNKRIFNEVNIFENNLSLFKHNPIDLGSFEKFNLEIGFYLTQSLGRDTGLAVNDFVTLKIKANSKLSLWEFLEVYKKFKKFLAFIGVYDKNPDFFTFFDKDIKYENLDSLISMKFFMETYNFKNSGIDAVKFPKFDDLALDINMILQAWFKNIDLSDSIDLLLDRYFQTRISNHIAFLNSCFSIEIFHRRYRQTGKELYFQPRLKELKEEFLLVLPERIEFYKFIKKVVDSRNYIAHRTPKDETFSGLELYYASIYIETVTKLCIFKELGFNPLILSQMFINSGHTIDNMFQFNNRLQTGLKKLNK</sequence>
<name>A0A4P6YG29_9FLAO</name>
<dbReference type="OrthoDB" id="1397981at2"/>
<accession>A0A4P6YG29</accession>
<evidence type="ECO:0000259" key="1">
    <source>
        <dbReference type="Pfam" id="PF18739"/>
    </source>
</evidence>
<dbReference type="Pfam" id="PF18739">
    <property type="entry name" value="HEPN_Apea"/>
    <property type="match status" value="1"/>
</dbReference>
<gene>
    <name evidence="3" type="ORF">E1750_13460</name>
</gene>
<dbReference type="InterPro" id="IPR041223">
    <property type="entry name" value="ApeA_NTD"/>
</dbReference>
<proteinExistence type="predicted"/>
<evidence type="ECO:0000313" key="3">
    <source>
        <dbReference type="EMBL" id="QBN19767.1"/>
    </source>
</evidence>
<dbReference type="Proteomes" id="UP000291124">
    <property type="component" value="Chromosome"/>
</dbReference>
<feature type="domain" description="ApeA N-terminal" evidence="2">
    <location>
        <begin position="4"/>
        <end position="260"/>
    </location>
</feature>
<dbReference type="RefSeq" id="WP_133277283.1">
    <property type="nucleotide sequence ID" value="NZ_CP037933.1"/>
</dbReference>
<organism evidence="3 4">
    <name type="scientific">Flavobacterium nackdongense</name>
    <dbReference type="NCBI Taxonomy" id="2547394"/>
    <lineage>
        <taxon>Bacteria</taxon>
        <taxon>Pseudomonadati</taxon>
        <taxon>Bacteroidota</taxon>
        <taxon>Flavobacteriia</taxon>
        <taxon>Flavobacteriales</taxon>
        <taxon>Flavobacteriaceae</taxon>
        <taxon>Flavobacterium</taxon>
    </lineage>
</organism>
<dbReference type="InterPro" id="IPR041229">
    <property type="entry name" value="HEPN_Apea"/>
</dbReference>
<feature type="domain" description="Apea-like HEPN" evidence="1">
    <location>
        <begin position="307"/>
        <end position="383"/>
    </location>
</feature>
<protein>
    <submittedName>
        <fullName evidence="3">Uncharacterized protein</fullName>
    </submittedName>
</protein>
<dbReference type="KEGG" id="fnk:E1750_13460"/>
<keyword evidence="4" id="KW-1185">Reference proteome</keyword>
<evidence type="ECO:0000259" key="2">
    <source>
        <dbReference type="Pfam" id="PF18862"/>
    </source>
</evidence>